<dbReference type="AlphaFoldDB" id="A0A7S4CC83"/>
<name>A0A7S4CC83_9EUGL</name>
<dbReference type="EMBL" id="HBJA01013782">
    <property type="protein sequence ID" value="CAE0793238.1"/>
    <property type="molecule type" value="Transcribed_RNA"/>
</dbReference>
<accession>A0A7S4CC83</accession>
<gene>
    <name evidence="1" type="ORF">EGYM00163_LOCUS4355</name>
</gene>
<proteinExistence type="predicted"/>
<organism evidence="1">
    <name type="scientific">Eutreptiella gymnastica</name>
    <dbReference type="NCBI Taxonomy" id="73025"/>
    <lineage>
        <taxon>Eukaryota</taxon>
        <taxon>Discoba</taxon>
        <taxon>Euglenozoa</taxon>
        <taxon>Euglenida</taxon>
        <taxon>Spirocuta</taxon>
        <taxon>Euglenophyceae</taxon>
        <taxon>Eutreptiales</taxon>
        <taxon>Eutreptiaceae</taxon>
        <taxon>Eutreptiella</taxon>
    </lineage>
</organism>
<sequence length="140" mass="15899">MQAIAGRMLTHVTCSAVHASVFMALQQRCWGKHFDSTEERCSQEPISIGILSDVEKIRGGVLDRDKVCSRASPSTYFERFWIARPHFELVLNLLLLHLHTPCTLHRHQHHEKWRGESTDTSMWKMCGPCGGAKGMRLTGL</sequence>
<reference evidence="1" key="1">
    <citation type="submission" date="2021-01" db="EMBL/GenBank/DDBJ databases">
        <authorList>
            <person name="Corre E."/>
            <person name="Pelletier E."/>
            <person name="Niang G."/>
            <person name="Scheremetjew M."/>
            <person name="Finn R."/>
            <person name="Kale V."/>
            <person name="Holt S."/>
            <person name="Cochrane G."/>
            <person name="Meng A."/>
            <person name="Brown T."/>
            <person name="Cohen L."/>
        </authorList>
    </citation>
    <scope>NUCLEOTIDE SEQUENCE</scope>
    <source>
        <strain evidence="1">CCMP1594</strain>
    </source>
</reference>
<evidence type="ECO:0000313" key="1">
    <source>
        <dbReference type="EMBL" id="CAE0793238.1"/>
    </source>
</evidence>
<protein>
    <submittedName>
        <fullName evidence="1">Uncharacterized protein</fullName>
    </submittedName>
</protein>